<keyword evidence="2" id="KW-0812">Transmembrane</keyword>
<proteinExistence type="predicted"/>
<dbReference type="AlphaFoldDB" id="A0A843W448"/>
<sequence length="576" mass="63521">MDDSASAFAELGVSTEQYSFAPVEAYIPMPFEEYSATKSTPAGIEFCDQLFGWGTTDSYSASGANFSIPSWGISMSPFLDFPAQSAFQVGGTTSGGGGLHQADSTYVPPTFPYDGEQFYANSPYFPSSFQDPCPGPSNLAQPSESEAEEEGEILVSDTVPNPDEGSSPPLEVGVPPEHDSTDPAPIEVIREALEQHTGSAFSMGVQQERWMNFITDVWNRVYTRQVETTWAQRFEALESDTEADDLQVAEVRKRRKMLKMPEMKLKIPKREASVLEMETTLAGPDLLKLRRQSGCRRRHPLGFASQHNLCYFSFGFGFGFDIAYLYGLLAIVMPTFFGLLAMILVFGFDIAYLFGLLAIVLIWFGFDIAYLCGLLAMVLVFGFDKAYLFGLLAIILIWFGFDIAYLCGLLAMVLIFGFDIAYLCGLLVMVLVFGFDIAYLCGLLAMVLVFGFDIAYLCGLLAMVLGMFLATSGIDDILDMEQIIDLSSACLRSVVIAYGLEFELDMTCLDGLLLEFGYGFEFGLDMTCLNGLLVMSLSLDMLEFGYGFEFGLDMTCLDGLLVMSLSLDMVLNLDWT</sequence>
<reference evidence="3" key="1">
    <citation type="submission" date="2017-07" db="EMBL/GenBank/DDBJ databases">
        <title>Taro Niue Genome Assembly and Annotation.</title>
        <authorList>
            <person name="Atibalentja N."/>
            <person name="Keating K."/>
            <person name="Fields C.J."/>
        </authorList>
    </citation>
    <scope>NUCLEOTIDE SEQUENCE</scope>
    <source>
        <strain evidence="3">Niue_2</strain>
        <tissue evidence="3">Leaf</tissue>
    </source>
</reference>
<keyword evidence="2" id="KW-1133">Transmembrane helix</keyword>
<organism evidence="3 4">
    <name type="scientific">Colocasia esculenta</name>
    <name type="common">Wild taro</name>
    <name type="synonym">Arum esculentum</name>
    <dbReference type="NCBI Taxonomy" id="4460"/>
    <lineage>
        <taxon>Eukaryota</taxon>
        <taxon>Viridiplantae</taxon>
        <taxon>Streptophyta</taxon>
        <taxon>Embryophyta</taxon>
        <taxon>Tracheophyta</taxon>
        <taxon>Spermatophyta</taxon>
        <taxon>Magnoliopsida</taxon>
        <taxon>Liliopsida</taxon>
        <taxon>Araceae</taxon>
        <taxon>Aroideae</taxon>
        <taxon>Colocasieae</taxon>
        <taxon>Colocasia</taxon>
    </lineage>
</organism>
<accession>A0A843W448</accession>
<evidence type="ECO:0000256" key="1">
    <source>
        <dbReference type="SAM" id="MobiDB-lite"/>
    </source>
</evidence>
<feature type="transmembrane region" description="Helical" evidence="2">
    <location>
        <begin position="454"/>
        <end position="474"/>
    </location>
</feature>
<dbReference type="Proteomes" id="UP000652761">
    <property type="component" value="Unassembled WGS sequence"/>
</dbReference>
<evidence type="ECO:0000313" key="3">
    <source>
        <dbReference type="EMBL" id="MQL99784.1"/>
    </source>
</evidence>
<evidence type="ECO:0000256" key="2">
    <source>
        <dbReference type="SAM" id="Phobius"/>
    </source>
</evidence>
<feature type="transmembrane region" description="Helical" evidence="2">
    <location>
        <begin position="423"/>
        <end position="448"/>
    </location>
</feature>
<feature type="transmembrane region" description="Helical" evidence="2">
    <location>
        <begin position="353"/>
        <end position="381"/>
    </location>
</feature>
<dbReference type="EMBL" id="NMUH01002408">
    <property type="protein sequence ID" value="MQL99784.1"/>
    <property type="molecule type" value="Genomic_DNA"/>
</dbReference>
<evidence type="ECO:0000313" key="4">
    <source>
        <dbReference type="Proteomes" id="UP000652761"/>
    </source>
</evidence>
<protein>
    <submittedName>
        <fullName evidence="3">Uncharacterized protein</fullName>
    </submittedName>
</protein>
<name>A0A843W448_COLES</name>
<keyword evidence="2" id="KW-0472">Membrane</keyword>
<gene>
    <name evidence="3" type="ORF">Taro_032516</name>
</gene>
<comment type="caution">
    <text evidence="3">The sequence shown here is derived from an EMBL/GenBank/DDBJ whole genome shotgun (WGS) entry which is preliminary data.</text>
</comment>
<feature type="transmembrane region" description="Helical" evidence="2">
    <location>
        <begin position="387"/>
        <end position="416"/>
    </location>
</feature>
<keyword evidence="4" id="KW-1185">Reference proteome</keyword>
<feature type="transmembrane region" description="Helical" evidence="2">
    <location>
        <begin position="323"/>
        <end position="346"/>
    </location>
</feature>
<feature type="region of interest" description="Disordered" evidence="1">
    <location>
        <begin position="130"/>
        <end position="183"/>
    </location>
</feature>